<evidence type="ECO:0000256" key="1">
    <source>
        <dbReference type="SAM" id="Coils"/>
    </source>
</evidence>
<evidence type="ECO:0000313" key="2">
    <source>
        <dbReference type="EMBL" id="AGM33014.1"/>
    </source>
</evidence>
<dbReference type="PANTHER" id="PTHR47026">
    <property type="entry name" value="PIGMENTOSA GTPASE REGULATOR-LIKE PROTEIN, PUTATIVE-RELATED"/>
    <property type="match status" value="1"/>
</dbReference>
<sequence>MENQKKIDENSDIEAGLLSSETTFSQHNSLNNFDVVSLGSKVERKTSLQAQKGSNGKSSDIITVEDGFTVQVPVVEKTSNCPLTNRSDLSPSFAPDDVPFYLREPIDLKTLEPLKPTRKEINDNELMSFTKKRTPSISDRQEVIQQLQRQKVMAIQNQQYDKARKFHSLTNELLSSLTFEDTRLQHEKQIIFLSQKLTETQKLLENDLKSGQAAMEKLNASLQKKKEQVLEKQKKEFDDFVNQWNSPRFLTKYGKASSKLLELSEIEKKMIITDQFDLAIETKKQL</sequence>
<dbReference type="PANTHER" id="PTHR47026:SF2">
    <property type="entry name" value="FLAGELLAR ASSOCIATED PROTEIN"/>
    <property type="match status" value="1"/>
</dbReference>
<feature type="non-terminal residue" evidence="2">
    <location>
        <position position="286"/>
    </location>
</feature>
<dbReference type="EMBL" id="KC741190">
    <property type="protein sequence ID" value="AGM33014.1"/>
    <property type="molecule type" value="mRNA"/>
</dbReference>
<name>R4ULF2_COPFO</name>
<proteinExistence type="evidence at transcript level"/>
<keyword evidence="1" id="KW-0175">Coiled coil</keyword>
<protein>
    <submittedName>
        <fullName evidence="2">Uncharacterized protein</fullName>
    </submittedName>
</protein>
<reference evidence="2" key="1">
    <citation type="submission" date="2013-03" db="EMBL/GenBank/DDBJ databases">
        <title>Immune-Related transcriptome of Coptotermes formosanus Shiraki workers: the defense mechanism.</title>
        <authorList>
            <person name="Hussain A."/>
            <person name="Li Y.F."/>
            <person name="Wen S.Y."/>
        </authorList>
    </citation>
    <scope>NUCLEOTIDE SEQUENCE</scope>
</reference>
<feature type="coiled-coil region" evidence="1">
    <location>
        <begin position="208"/>
        <end position="235"/>
    </location>
</feature>
<organism evidence="2">
    <name type="scientific">Coptotermes formosanus</name>
    <name type="common">Formosan subterranean termite</name>
    <dbReference type="NCBI Taxonomy" id="36987"/>
    <lineage>
        <taxon>Eukaryota</taxon>
        <taxon>Metazoa</taxon>
        <taxon>Ecdysozoa</taxon>
        <taxon>Arthropoda</taxon>
        <taxon>Hexapoda</taxon>
        <taxon>Insecta</taxon>
        <taxon>Pterygota</taxon>
        <taxon>Neoptera</taxon>
        <taxon>Polyneoptera</taxon>
        <taxon>Dictyoptera</taxon>
        <taxon>Blattodea</taxon>
        <taxon>Blattoidea</taxon>
        <taxon>Termitoidae</taxon>
        <taxon>Rhinotermitidae</taxon>
        <taxon>Coptotermes</taxon>
    </lineage>
</organism>
<accession>R4ULF2</accession>
<dbReference type="AlphaFoldDB" id="R4ULF2"/>